<dbReference type="AlphaFoldDB" id="A0A239FBW3"/>
<dbReference type="GO" id="GO:0005886">
    <property type="term" value="C:plasma membrane"/>
    <property type="evidence" value="ECO:0007669"/>
    <property type="project" value="TreeGrafter"/>
</dbReference>
<keyword evidence="5 7" id="KW-1133">Transmembrane helix</keyword>
<evidence type="ECO:0000313" key="10">
    <source>
        <dbReference type="Proteomes" id="UP000198426"/>
    </source>
</evidence>
<proteinExistence type="predicted"/>
<evidence type="ECO:0000313" key="9">
    <source>
        <dbReference type="EMBL" id="SNS53574.1"/>
    </source>
</evidence>
<protein>
    <submittedName>
        <fullName evidence="9">TrkA-C domain-containing protein</fullName>
    </submittedName>
</protein>
<feature type="transmembrane region" description="Helical" evidence="7">
    <location>
        <begin position="452"/>
        <end position="476"/>
    </location>
</feature>
<feature type="domain" description="RCK C-terminal" evidence="8">
    <location>
        <begin position="208"/>
        <end position="293"/>
    </location>
</feature>
<dbReference type="GO" id="GO:0008324">
    <property type="term" value="F:monoatomic cation transmembrane transporter activity"/>
    <property type="evidence" value="ECO:0007669"/>
    <property type="project" value="InterPro"/>
</dbReference>
<dbReference type="Proteomes" id="UP000198426">
    <property type="component" value="Unassembled WGS sequence"/>
</dbReference>
<gene>
    <name evidence="9" type="ORF">SAMN05421757_102567</name>
</gene>
<feature type="transmembrane region" description="Helical" evidence="7">
    <location>
        <begin position="532"/>
        <end position="551"/>
    </location>
</feature>
<dbReference type="InterPro" id="IPR051679">
    <property type="entry name" value="DASS-Related_Transporters"/>
</dbReference>
<feature type="domain" description="RCK C-terminal" evidence="8">
    <location>
        <begin position="301"/>
        <end position="385"/>
    </location>
</feature>
<feature type="transmembrane region" description="Helical" evidence="7">
    <location>
        <begin position="139"/>
        <end position="160"/>
    </location>
</feature>
<evidence type="ECO:0000256" key="1">
    <source>
        <dbReference type="ARBA" id="ARBA00004141"/>
    </source>
</evidence>
<dbReference type="InterPro" id="IPR036721">
    <property type="entry name" value="RCK_C_sf"/>
</dbReference>
<accession>A0A239FBW3</accession>
<feature type="transmembrane region" description="Helical" evidence="7">
    <location>
        <begin position="7"/>
        <end position="22"/>
    </location>
</feature>
<dbReference type="OrthoDB" id="9809303at2"/>
<dbReference type="SUPFAM" id="SSF116726">
    <property type="entry name" value="TrkA C-terminal domain-like"/>
    <property type="match status" value="2"/>
</dbReference>
<evidence type="ECO:0000256" key="4">
    <source>
        <dbReference type="ARBA" id="ARBA00022737"/>
    </source>
</evidence>
<evidence type="ECO:0000256" key="6">
    <source>
        <dbReference type="ARBA" id="ARBA00023136"/>
    </source>
</evidence>
<feature type="transmembrane region" description="Helical" evidence="7">
    <location>
        <begin position="90"/>
        <end position="118"/>
    </location>
</feature>
<evidence type="ECO:0000256" key="3">
    <source>
        <dbReference type="ARBA" id="ARBA00022692"/>
    </source>
</evidence>
<feature type="transmembrane region" description="Helical" evidence="7">
    <location>
        <begin position="28"/>
        <end position="45"/>
    </location>
</feature>
<dbReference type="Pfam" id="PF02080">
    <property type="entry name" value="TrkA_C"/>
    <property type="match status" value="2"/>
</dbReference>
<dbReference type="EMBL" id="FZOY01000002">
    <property type="protein sequence ID" value="SNS53574.1"/>
    <property type="molecule type" value="Genomic_DNA"/>
</dbReference>
<feature type="transmembrane region" description="Helical" evidence="7">
    <location>
        <begin position="401"/>
        <end position="422"/>
    </location>
</feature>
<feature type="transmembrane region" description="Helical" evidence="7">
    <location>
        <begin position="571"/>
        <end position="591"/>
    </location>
</feature>
<dbReference type="Gene3D" id="3.30.70.1450">
    <property type="entry name" value="Regulator of K+ conductance, C-terminal domain"/>
    <property type="match status" value="2"/>
</dbReference>
<keyword evidence="10" id="KW-1185">Reference proteome</keyword>
<feature type="transmembrane region" description="Helical" evidence="7">
    <location>
        <begin position="488"/>
        <end position="520"/>
    </location>
</feature>
<keyword evidence="3 7" id="KW-0812">Transmembrane</keyword>
<dbReference type="InterPro" id="IPR004680">
    <property type="entry name" value="Cit_transptr-like_dom"/>
</dbReference>
<dbReference type="RefSeq" id="WP_089232290.1">
    <property type="nucleotide sequence ID" value="NZ_FZOY01000002.1"/>
</dbReference>
<dbReference type="PANTHER" id="PTHR43652:SF2">
    <property type="entry name" value="BASIC AMINO ACID ANTIPORTER YFCC-RELATED"/>
    <property type="match status" value="1"/>
</dbReference>
<organism evidence="9 10">
    <name type="scientific">Tropicimonas sediminicola</name>
    <dbReference type="NCBI Taxonomy" id="1031541"/>
    <lineage>
        <taxon>Bacteria</taxon>
        <taxon>Pseudomonadati</taxon>
        <taxon>Pseudomonadota</taxon>
        <taxon>Alphaproteobacteria</taxon>
        <taxon>Rhodobacterales</taxon>
        <taxon>Roseobacteraceae</taxon>
        <taxon>Tropicimonas</taxon>
    </lineage>
</organism>
<evidence type="ECO:0000256" key="2">
    <source>
        <dbReference type="ARBA" id="ARBA00022448"/>
    </source>
</evidence>
<name>A0A239FBW3_9RHOB</name>
<dbReference type="PANTHER" id="PTHR43652">
    <property type="entry name" value="BASIC AMINO ACID ANTIPORTER YFCC-RELATED"/>
    <property type="match status" value="1"/>
</dbReference>
<feature type="transmembrane region" description="Helical" evidence="7">
    <location>
        <begin position="52"/>
        <end position="70"/>
    </location>
</feature>
<dbReference type="GO" id="GO:0006813">
    <property type="term" value="P:potassium ion transport"/>
    <property type="evidence" value="ECO:0007669"/>
    <property type="project" value="InterPro"/>
</dbReference>
<evidence type="ECO:0000256" key="5">
    <source>
        <dbReference type="ARBA" id="ARBA00022989"/>
    </source>
</evidence>
<dbReference type="Pfam" id="PF03600">
    <property type="entry name" value="CitMHS"/>
    <property type="match status" value="1"/>
</dbReference>
<reference evidence="9 10" key="1">
    <citation type="submission" date="2017-06" db="EMBL/GenBank/DDBJ databases">
        <authorList>
            <person name="Kim H.J."/>
            <person name="Triplett B.A."/>
        </authorList>
    </citation>
    <scope>NUCLEOTIDE SEQUENCE [LARGE SCALE GENOMIC DNA]</scope>
    <source>
        <strain evidence="9 10">DSM 29339</strain>
    </source>
</reference>
<evidence type="ECO:0000256" key="7">
    <source>
        <dbReference type="SAM" id="Phobius"/>
    </source>
</evidence>
<keyword evidence="6 7" id="KW-0472">Membrane</keyword>
<keyword evidence="2" id="KW-0813">Transport</keyword>
<keyword evidence="4" id="KW-0677">Repeat</keyword>
<feature type="transmembrane region" description="Helical" evidence="7">
    <location>
        <begin position="428"/>
        <end position="445"/>
    </location>
</feature>
<comment type="subcellular location">
    <subcellularLocation>
        <location evidence="1">Membrane</location>
        <topology evidence="1">Multi-pass membrane protein</topology>
    </subcellularLocation>
</comment>
<dbReference type="InterPro" id="IPR006037">
    <property type="entry name" value="RCK_C"/>
</dbReference>
<dbReference type="PROSITE" id="PS51202">
    <property type="entry name" value="RCK_C"/>
    <property type="match status" value="2"/>
</dbReference>
<evidence type="ECO:0000259" key="8">
    <source>
        <dbReference type="PROSITE" id="PS51202"/>
    </source>
</evidence>
<feature type="transmembrane region" description="Helical" evidence="7">
    <location>
        <begin position="180"/>
        <end position="200"/>
    </location>
</feature>
<sequence length="593" mass="62429">MTADQTLLFALFGAVFAMLLWGRLRYDIVAFAALMVAVVLDLVPADAAFAGFGHPATLVVALVLVVSAGLERSGAVFLITRTLVDPARSLGAHIAFMGGIAAALSAFMNNVAALALLMPVDIQTARKAGRAARLSLMPLSFCTILGGMVTLIGTPPNIIIAGIREDQLGESFTMFDFAPVGGVVALAGLCFVALIGWRLIPKAEGEGALSETRERVKDYIAELKVPAGSELIGKRLFETYEAAEKNDVAVLGLAREGKRLYGTQRNTILQAGDALVLEARPEALDEFRAATGLEFLDGDEQEVTGIAGEGLSIVEAVVTDRARIVGKSARQVGLALHHRTVLLGISRGGQRITREVRTTVVRPGDILLLLMPEGDEESVTDWLRVLPLADRGLVVTDQRKVWTATGIFALAVAAASLGLIYLPVALGIVVIAYVLTGVLPISELYDRIEWPVIVLLGSMIPLGAALDAAGGTALIANALVDLGAGWPAWALLALLMAVTMTLSDVLNNTATAVVAAPVAIQMAQSLGVSPDPFLMAVAIAASCAFLTPIGHKNNTLILGPGGYAFGDYWRMGLPLEILVVVIAVPMILLVWPL</sequence>